<evidence type="ECO:0000256" key="5">
    <source>
        <dbReference type="ARBA" id="ARBA00010231"/>
    </source>
</evidence>
<dbReference type="GO" id="GO:0008973">
    <property type="term" value="F:phosphopentomutase activity"/>
    <property type="evidence" value="ECO:0007669"/>
    <property type="project" value="TreeGrafter"/>
</dbReference>
<dbReference type="OrthoDB" id="9806956at2"/>
<dbReference type="PRINTS" id="PR00509">
    <property type="entry name" value="PGMPMM"/>
</dbReference>
<dbReference type="Proteomes" id="UP000237947">
    <property type="component" value="Chromosome"/>
</dbReference>
<protein>
    <recommendedName>
        <fullName evidence="11">Phosphoglucomutase</fullName>
        <ecNumber evidence="6">5.4.2.2</ecNumber>
    </recommendedName>
    <alternativeName>
        <fullName evidence="13">Alpha-phosphoglucomutase</fullName>
    </alternativeName>
    <alternativeName>
        <fullName evidence="12">Glucose phosphomutase</fullName>
    </alternativeName>
</protein>
<keyword evidence="9 14" id="KW-0460">Magnesium</keyword>
<dbReference type="GO" id="GO:0000287">
    <property type="term" value="F:magnesium ion binding"/>
    <property type="evidence" value="ECO:0007669"/>
    <property type="project" value="InterPro"/>
</dbReference>
<evidence type="ECO:0000256" key="7">
    <source>
        <dbReference type="ARBA" id="ARBA00022553"/>
    </source>
</evidence>
<dbReference type="InterPro" id="IPR016055">
    <property type="entry name" value="A-D-PHexomutase_a/b/a-I/II/III"/>
</dbReference>
<dbReference type="Pfam" id="PF02880">
    <property type="entry name" value="PGM_PMM_III"/>
    <property type="match status" value="1"/>
</dbReference>
<evidence type="ECO:0000256" key="2">
    <source>
        <dbReference type="ARBA" id="ARBA00001946"/>
    </source>
</evidence>
<dbReference type="GO" id="GO:0004614">
    <property type="term" value="F:phosphoglucomutase activity"/>
    <property type="evidence" value="ECO:0007669"/>
    <property type="project" value="UniProtKB-EC"/>
</dbReference>
<comment type="cofactor">
    <cofactor evidence="2">
        <name>Mg(2+)</name>
        <dbReference type="ChEBI" id="CHEBI:18420"/>
    </cofactor>
</comment>
<dbReference type="AlphaFoldDB" id="A0A2S0KPH0"/>
<name>A0A2S0KPH0_9FIRM</name>
<evidence type="ECO:0000259" key="17">
    <source>
        <dbReference type="Pfam" id="PF02879"/>
    </source>
</evidence>
<evidence type="ECO:0000259" key="18">
    <source>
        <dbReference type="Pfam" id="PF02880"/>
    </source>
</evidence>
<dbReference type="InterPro" id="IPR005843">
    <property type="entry name" value="A-D-PHexomutase_C"/>
</dbReference>
<dbReference type="Pfam" id="PF02879">
    <property type="entry name" value="PGM_PMM_II"/>
    <property type="match status" value="1"/>
</dbReference>
<comment type="pathway">
    <text evidence="3">Glycolipid metabolism; diglucosyl-diacylglycerol biosynthesis.</text>
</comment>
<dbReference type="InterPro" id="IPR036900">
    <property type="entry name" value="A-D-PHexomutase_C_sf"/>
</dbReference>
<gene>
    <name evidence="19" type="ORF">C5Q98_06610</name>
</gene>
<keyword evidence="8 14" id="KW-0479">Metal-binding</keyword>
<dbReference type="InterPro" id="IPR005841">
    <property type="entry name" value="Alpha-D-phosphohexomutase_SF"/>
</dbReference>
<evidence type="ECO:0000256" key="14">
    <source>
        <dbReference type="RuleBase" id="RU004326"/>
    </source>
</evidence>
<feature type="domain" description="Alpha-D-phosphohexomutase C-terminal" evidence="15">
    <location>
        <begin position="513"/>
        <end position="555"/>
    </location>
</feature>
<evidence type="ECO:0000256" key="12">
    <source>
        <dbReference type="ARBA" id="ARBA00041398"/>
    </source>
</evidence>
<accession>A0A2S0KPH0</accession>
<evidence type="ECO:0000313" key="20">
    <source>
        <dbReference type="Proteomes" id="UP000237947"/>
    </source>
</evidence>
<dbReference type="Pfam" id="PF00408">
    <property type="entry name" value="PGM_PMM_IV"/>
    <property type="match status" value="1"/>
</dbReference>
<evidence type="ECO:0000256" key="10">
    <source>
        <dbReference type="ARBA" id="ARBA00023235"/>
    </source>
</evidence>
<dbReference type="InterPro" id="IPR005845">
    <property type="entry name" value="A-D-PHexomutase_a/b/a-II"/>
</dbReference>
<comment type="similarity">
    <text evidence="5 14">Belongs to the phosphohexose mutase family.</text>
</comment>
<dbReference type="InterPro" id="IPR005844">
    <property type="entry name" value="A-D-PHexomutase_a/b/a-I"/>
</dbReference>
<keyword evidence="10" id="KW-0413">Isomerase</keyword>
<sequence length="565" mass="62701">MERNVKELYQVWLDKVEDESLLAELKSISGNEEKINDAFYRDLAFGTGGLRGTIGAGTNRMNIYTVAKASQGLANYVNKTAKSEQKSIAIGYDSRIKSDLFSQVAAAVYAANGIQVHLYPELMPTPAVSFAIRELQTDAGVMVTASHNPAQYNGYKVYGADGCQIKTDVAAAISEEINKLDTFNDIVEYDFDSALAAGKIKYIEPEVYTAYIEAVKNESEIDENTKINKDVKIIYSPIHGAGLKPVLRALEEMGYTNLSVVKEQELPDGNFPTAPYPNPEYPEAMALGIEYAKREDADMFMATDPDADRLGIAIKNPSGEFELVSGNLVGVLLLDYIIHRKQTTNTMPEHPVFVKTIVTTSLAEKVADSNNVETVNVLTGFKYIGEQIAKLEAVGRVDDYILGFEESYGYLSGPYVRDKDAVNAAILVAEMFSYYMTNGVNLFDKLEEIYDKYGFYLDTLESYQFEGQAGFERMNAIMQGLRDQEISEIAGMKVTEIFDYNKGVDDLPKSDVLKFILGENGSFVVRPSGTEPKLKIYISLKADREEAESLEKELRSEIEKIAGIK</sequence>
<dbReference type="InterPro" id="IPR005846">
    <property type="entry name" value="A-D-PHexomutase_a/b/a-III"/>
</dbReference>
<keyword evidence="20" id="KW-1185">Reference proteome</keyword>
<keyword evidence="7" id="KW-0597">Phosphoprotein</keyword>
<dbReference type="CDD" id="cd05799">
    <property type="entry name" value="PGM2"/>
    <property type="match status" value="1"/>
</dbReference>
<dbReference type="Gene3D" id="3.40.120.10">
    <property type="entry name" value="Alpha-D-Glucose-1,6-Bisphosphate, subunit A, domain 3"/>
    <property type="match status" value="3"/>
</dbReference>
<dbReference type="EMBL" id="CP027226">
    <property type="protein sequence ID" value="AVM42899.1"/>
    <property type="molecule type" value="Genomic_DNA"/>
</dbReference>
<evidence type="ECO:0000256" key="8">
    <source>
        <dbReference type="ARBA" id="ARBA00022723"/>
    </source>
</evidence>
<dbReference type="PANTHER" id="PTHR45745">
    <property type="entry name" value="PHOSPHOMANNOMUTASE 45A"/>
    <property type="match status" value="1"/>
</dbReference>
<feature type="domain" description="Alpha-D-phosphohexomutase alpha/beta/alpha" evidence="16">
    <location>
        <begin position="44"/>
        <end position="181"/>
    </location>
</feature>
<evidence type="ECO:0000256" key="4">
    <source>
        <dbReference type="ARBA" id="ARBA00005189"/>
    </source>
</evidence>
<dbReference type="PROSITE" id="PS00710">
    <property type="entry name" value="PGM_PMM"/>
    <property type="match status" value="1"/>
</dbReference>
<organism evidence="19 20">
    <name type="scientific">Fastidiosipila sanguinis</name>
    <dbReference type="NCBI Taxonomy" id="236753"/>
    <lineage>
        <taxon>Bacteria</taxon>
        <taxon>Bacillati</taxon>
        <taxon>Bacillota</taxon>
        <taxon>Clostridia</taxon>
        <taxon>Eubacteriales</taxon>
        <taxon>Oscillospiraceae</taxon>
        <taxon>Fastidiosipila</taxon>
    </lineage>
</organism>
<dbReference type="Pfam" id="PF02878">
    <property type="entry name" value="PGM_PMM_I"/>
    <property type="match status" value="1"/>
</dbReference>
<dbReference type="GO" id="GO:0006166">
    <property type="term" value="P:purine ribonucleoside salvage"/>
    <property type="evidence" value="ECO:0007669"/>
    <property type="project" value="TreeGrafter"/>
</dbReference>
<comment type="pathway">
    <text evidence="4">Lipid metabolism.</text>
</comment>
<dbReference type="Gene3D" id="3.30.310.50">
    <property type="entry name" value="Alpha-D-phosphohexomutase, C-terminal domain"/>
    <property type="match status" value="1"/>
</dbReference>
<feature type="domain" description="Alpha-D-phosphohexomutase alpha/beta/alpha" evidence="18">
    <location>
        <begin position="326"/>
        <end position="453"/>
    </location>
</feature>
<evidence type="ECO:0000256" key="9">
    <source>
        <dbReference type="ARBA" id="ARBA00022842"/>
    </source>
</evidence>
<dbReference type="SUPFAM" id="SSF53738">
    <property type="entry name" value="Phosphoglucomutase, first 3 domains"/>
    <property type="match status" value="3"/>
</dbReference>
<evidence type="ECO:0000259" key="16">
    <source>
        <dbReference type="Pfam" id="PF02878"/>
    </source>
</evidence>
<evidence type="ECO:0000256" key="1">
    <source>
        <dbReference type="ARBA" id="ARBA00000443"/>
    </source>
</evidence>
<reference evidence="20" key="1">
    <citation type="submission" date="2018-02" db="EMBL/GenBank/DDBJ databases">
        <authorList>
            <person name="Holder M.E."/>
            <person name="Ajami N.J."/>
            <person name="Petrosino J.F."/>
        </authorList>
    </citation>
    <scope>NUCLEOTIDE SEQUENCE [LARGE SCALE GENOMIC DNA]</scope>
    <source>
        <strain evidence="20">CCUG 47711</strain>
    </source>
</reference>
<dbReference type="KEGG" id="fsa:C5Q98_06610"/>
<dbReference type="GO" id="GO:0005975">
    <property type="term" value="P:carbohydrate metabolic process"/>
    <property type="evidence" value="ECO:0007669"/>
    <property type="project" value="InterPro"/>
</dbReference>
<dbReference type="PANTHER" id="PTHR45745:SF1">
    <property type="entry name" value="PHOSPHOGLUCOMUTASE 2B-RELATED"/>
    <property type="match status" value="1"/>
</dbReference>
<dbReference type="InterPro" id="IPR016066">
    <property type="entry name" value="A-D-PHexomutase_CS"/>
</dbReference>
<evidence type="ECO:0000256" key="3">
    <source>
        <dbReference type="ARBA" id="ARBA00005164"/>
    </source>
</evidence>
<proteinExistence type="inferred from homology"/>
<dbReference type="EC" id="5.4.2.2" evidence="6"/>
<evidence type="ECO:0000313" key="19">
    <source>
        <dbReference type="EMBL" id="AVM42899.1"/>
    </source>
</evidence>
<feature type="domain" description="Alpha-D-phosphohexomutase alpha/beta/alpha" evidence="17">
    <location>
        <begin position="210"/>
        <end position="313"/>
    </location>
</feature>
<evidence type="ECO:0000256" key="6">
    <source>
        <dbReference type="ARBA" id="ARBA00012728"/>
    </source>
</evidence>
<dbReference type="SUPFAM" id="SSF55957">
    <property type="entry name" value="Phosphoglucomutase, C-terminal domain"/>
    <property type="match status" value="1"/>
</dbReference>
<evidence type="ECO:0000256" key="13">
    <source>
        <dbReference type="ARBA" id="ARBA00041467"/>
    </source>
</evidence>
<evidence type="ECO:0000256" key="11">
    <source>
        <dbReference type="ARBA" id="ARBA00039995"/>
    </source>
</evidence>
<evidence type="ECO:0000259" key="15">
    <source>
        <dbReference type="Pfam" id="PF00408"/>
    </source>
</evidence>
<comment type="catalytic activity">
    <reaction evidence="1">
        <text>alpha-D-glucose 1-phosphate = alpha-D-glucose 6-phosphate</text>
        <dbReference type="Rhea" id="RHEA:23536"/>
        <dbReference type="ChEBI" id="CHEBI:58225"/>
        <dbReference type="ChEBI" id="CHEBI:58601"/>
        <dbReference type="EC" id="5.4.2.2"/>
    </reaction>
</comment>
<dbReference type="RefSeq" id="WP_106012847.1">
    <property type="nucleotide sequence ID" value="NZ_CP027226.1"/>
</dbReference>